<dbReference type="InterPro" id="IPR005094">
    <property type="entry name" value="Endonuclease_MobA/VirD2"/>
</dbReference>
<dbReference type="Pfam" id="PF03432">
    <property type="entry name" value="Relaxase"/>
    <property type="match status" value="1"/>
</dbReference>
<feature type="domain" description="MobA/VirD2-like nuclease" evidence="2">
    <location>
        <begin position="20"/>
        <end position="141"/>
    </location>
</feature>
<protein>
    <submittedName>
        <fullName evidence="3">Putative relaxase</fullName>
    </submittedName>
</protein>
<organism evidence="3">
    <name type="scientific">Staphylococcus hyicus</name>
    <dbReference type="NCBI Taxonomy" id="1284"/>
    <lineage>
        <taxon>Bacteria</taxon>
        <taxon>Bacillati</taxon>
        <taxon>Bacillota</taxon>
        <taxon>Bacilli</taxon>
        <taxon>Bacillales</taxon>
        <taxon>Staphylococcaceae</taxon>
        <taxon>Staphylococcus</taxon>
    </lineage>
</organism>
<geneLocation type="plasmid" evidence="3">
    <name>pKKS966</name>
</geneLocation>
<feature type="region of interest" description="Disordered" evidence="1">
    <location>
        <begin position="318"/>
        <end position="382"/>
    </location>
</feature>
<dbReference type="EMBL" id="FN677368">
    <property type="protein sequence ID" value="CBK33706.1"/>
    <property type="molecule type" value="Genomic_DNA"/>
</dbReference>
<gene>
    <name evidence="3" type="primary">rlx</name>
</gene>
<reference evidence="3" key="2">
    <citation type="journal article" date="2012" name="J. Antimicrob. Chemother.">
        <title>Unusual small plasmids carrying the novel resistance genes dfrK or apmA isolated from methicillin-resistant or -susceptible staphylococci.</title>
        <authorList>
            <person name="Kadlec K."/>
            <person name="Fessler A.T."/>
            <person name="Couto N."/>
            <person name="Pomba C.F."/>
            <person name="Schwarz S."/>
        </authorList>
    </citation>
    <scope>NUCLEOTIDE SEQUENCE [LARGE SCALE GENOMIC DNA]</scope>
    <source>
        <strain evidence="3">966</strain>
        <plasmid evidence="3">pKKS966</plasmid>
    </source>
</reference>
<feature type="region of interest" description="Disordered" evidence="1">
    <location>
        <begin position="239"/>
        <end position="283"/>
    </location>
</feature>
<name>F0V0J2_STAHY</name>
<dbReference type="RefSeq" id="WP_013623251.1">
    <property type="nucleotide sequence ID" value="NC_015171.1"/>
</dbReference>
<evidence type="ECO:0000259" key="2">
    <source>
        <dbReference type="Pfam" id="PF03432"/>
    </source>
</evidence>
<dbReference type="AlphaFoldDB" id="F0V0J2"/>
<evidence type="ECO:0000256" key="1">
    <source>
        <dbReference type="SAM" id="MobiDB-lite"/>
    </source>
</evidence>
<reference evidence="3" key="1">
    <citation type="submission" date="2010-02" db="EMBL/GenBank/DDBJ databases">
        <authorList>
            <person name="Schwarz S.P."/>
        </authorList>
    </citation>
    <scope>NUCLEOTIDE SEQUENCE</scope>
    <source>
        <strain evidence="3">966</strain>
        <plasmid evidence="3">pKKS966</plasmid>
    </source>
</reference>
<feature type="compositionally biased region" description="Basic and acidic residues" evidence="1">
    <location>
        <begin position="318"/>
        <end position="367"/>
    </location>
</feature>
<feature type="compositionally biased region" description="Basic and acidic residues" evidence="1">
    <location>
        <begin position="240"/>
        <end position="251"/>
    </location>
</feature>
<evidence type="ECO:0000313" key="3">
    <source>
        <dbReference type="EMBL" id="CBK33706.1"/>
    </source>
</evidence>
<accession>F0V0J2</accession>
<feature type="compositionally biased region" description="Basic and acidic residues" evidence="1">
    <location>
        <begin position="259"/>
        <end position="281"/>
    </location>
</feature>
<proteinExistence type="predicted"/>
<keyword evidence="3" id="KW-0614">Plasmid</keyword>
<sequence length="382" mass="43987">MATIQLGTTGSASQLCNYAEKRAIEKDGYNLDIDYAKSQMKQTRELYSKNDGIQAHHVIQSFKPDEVTPEKANQVGLELAKKLAPNHEVAVYTHDDTNHVHNHIVINSVNFETGKKYQAHGKEAIERARSLSDEVCKSHDLSVVKEHNASVRHTLAEKQLLDKNKISWKEELREAIKYARDSSIDFDSFKKRLNDDYGIETKIRGKTLSFKHPERERFIRANKLGADYEKEGLENVFTRQVERKQEHERVISRNQGTQRTDEKLYQSSHERGNGERSHDSQSIESNPIAIGQSHEQHAINLEQARNNVARKRREFASDFDKWTRGNGKEQQQDGKSSSRDAKIERGGIESDKQRNKHEHDEHKEKSQRNSQKSRARDEGLSL</sequence>